<evidence type="ECO:0000313" key="2">
    <source>
        <dbReference type="Proteomes" id="UP000509771"/>
    </source>
</evidence>
<evidence type="ECO:0000313" key="1">
    <source>
        <dbReference type="EMBL" id="QLH03004.1"/>
    </source>
</evidence>
<dbReference type="EMBL" id="CP026993">
    <property type="protein sequence ID" value="QLH03004.1"/>
    <property type="molecule type" value="Genomic_DNA"/>
</dbReference>
<accession>A0A7D5R644</accession>
<protein>
    <submittedName>
        <fullName evidence="1">Uncharacterized protein</fullName>
    </submittedName>
</protein>
<gene>
    <name evidence="1" type="ORF">C5F47_05295</name>
</gene>
<organism evidence="1 2">
    <name type="scientific">Nitrosopumilus cobalaminigenes</name>
    <dbReference type="NCBI Taxonomy" id="1470066"/>
    <lineage>
        <taxon>Archaea</taxon>
        <taxon>Nitrososphaerota</taxon>
        <taxon>Nitrososphaeria</taxon>
        <taxon>Nitrosopumilales</taxon>
        <taxon>Nitrosopumilaceae</taxon>
        <taxon>Nitrosopumilus</taxon>
    </lineage>
</organism>
<dbReference type="Proteomes" id="UP000509771">
    <property type="component" value="Chromosome"/>
</dbReference>
<sequence>MANYRRELSKIEQKDVHSRYKIHTDDYGGIFTKDKRRKLLGLKQKQGKYHEDTADFWYDVRSSVKSGLMDLELFFEVADKNQIKDVLYDAEQKAQLDLLKQKLELNKQYELERQIPSFTRVLSVLFQKYYKSRKYKLSTGETRKYSEHVEEDDTWRAEIIEKMINTCIIYLRDHNLISSKAHERLTDEFIDMVNVEIARGTKLSLNERVKGSV</sequence>
<keyword evidence="2" id="KW-1185">Reference proteome</keyword>
<proteinExistence type="predicted"/>
<dbReference type="KEGG" id="ncl:C5F47_05295"/>
<reference evidence="1 2" key="1">
    <citation type="submission" date="2018-02" db="EMBL/GenBank/DDBJ databases">
        <title>Complete genome of Nitrosopumilus cobalaminigenes HCA1.</title>
        <authorList>
            <person name="Qin W."/>
            <person name="Zheng Y."/>
            <person name="Stahl D.A."/>
        </authorList>
    </citation>
    <scope>NUCLEOTIDE SEQUENCE [LARGE SCALE GENOMIC DNA]</scope>
    <source>
        <strain evidence="1 2">HCA1</strain>
    </source>
</reference>
<dbReference type="RefSeq" id="WP_179360100.1">
    <property type="nucleotide sequence ID" value="NZ_CP026993.1"/>
</dbReference>
<dbReference type="AlphaFoldDB" id="A0A7D5R644"/>
<name>A0A7D5R644_9ARCH</name>
<dbReference type="GeneID" id="56059431"/>